<dbReference type="EMBL" id="JBHFFA010000001">
    <property type="protein sequence ID" value="KAL2652593.1"/>
    <property type="molecule type" value="Genomic_DNA"/>
</dbReference>
<gene>
    <name evidence="2" type="ORF">R1flu_020721</name>
</gene>
<protein>
    <submittedName>
        <fullName evidence="2">Uncharacterized protein</fullName>
    </submittedName>
</protein>
<evidence type="ECO:0000313" key="2">
    <source>
        <dbReference type="EMBL" id="KAL2652593.1"/>
    </source>
</evidence>
<feature type="compositionally biased region" description="Polar residues" evidence="1">
    <location>
        <begin position="90"/>
        <end position="111"/>
    </location>
</feature>
<evidence type="ECO:0000313" key="3">
    <source>
        <dbReference type="Proteomes" id="UP001605036"/>
    </source>
</evidence>
<name>A0ABD1ZMH9_9MARC</name>
<reference evidence="2 3" key="1">
    <citation type="submission" date="2024-09" db="EMBL/GenBank/DDBJ databases">
        <title>Chromosome-scale assembly of Riccia fluitans.</title>
        <authorList>
            <person name="Paukszto L."/>
            <person name="Sawicki J."/>
            <person name="Karawczyk K."/>
            <person name="Piernik-Szablinska J."/>
            <person name="Szczecinska M."/>
            <person name="Mazdziarz M."/>
        </authorList>
    </citation>
    <scope>NUCLEOTIDE SEQUENCE [LARGE SCALE GENOMIC DNA]</scope>
    <source>
        <strain evidence="2">Rf_01</strain>
        <tissue evidence="2">Aerial parts of the thallus</tissue>
    </source>
</reference>
<organism evidence="2 3">
    <name type="scientific">Riccia fluitans</name>
    <dbReference type="NCBI Taxonomy" id="41844"/>
    <lineage>
        <taxon>Eukaryota</taxon>
        <taxon>Viridiplantae</taxon>
        <taxon>Streptophyta</taxon>
        <taxon>Embryophyta</taxon>
        <taxon>Marchantiophyta</taxon>
        <taxon>Marchantiopsida</taxon>
        <taxon>Marchantiidae</taxon>
        <taxon>Marchantiales</taxon>
        <taxon>Ricciaceae</taxon>
        <taxon>Riccia</taxon>
    </lineage>
</organism>
<comment type="caution">
    <text evidence="2">The sequence shown here is derived from an EMBL/GenBank/DDBJ whole genome shotgun (WGS) entry which is preliminary data.</text>
</comment>
<accession>A0ABD1ZMH9</accession>
<dbReference type="Proteomes" id="UP001605036">
    <property type="component" value="Unassembled WGS sequence"/>
</dbReference>
<sequence length="111" mass="11885">MSRGSVPTEPSINRDYRSRLGTTLRNACSALPSDRLRVAVVLGRTSPLRVHREIVKQTALKAAESRITLARSRGSVRFPKGGSRIRVGSTAGSMLSSGTLASRTTIAPLQP</sequence>
<dbReference type="AlphaFoldDB" id="A0ABD1ZMH9"/>
<feature type="region of interest" description="Disordered" evidence="1">
    <location>
        <begin position="89"/>
        <end position="111"/>
    </location>
</feature>
<evidence type="ECO:0000256" key="1">
    <source>
        <dbReference type="SAM" id="MobiDB-lite"/>
    </source>
</evidence>
<proteinExistence type="predicted"/>
<keyword evidence="3" id="KW-1185">Reference proteome</keyword>